<proteinExistence type="predicted"/>
<dbReference type="Proteomes" id="UP001056120">
    <property type="component" value="Linkage Group LG21"/>
</dbReference>
<evidence type="ECO:0000313" key="2">
    <source>
        <dbReference type="Proteomes" id="UP001056120"/>
    </source>
</evidence>
<accession>A0ACB9CAG7</accession>
<name>A0ACB9CAG7_9ASTR</name>
<gene>
    <name evidence="1" type="ORF">L1987_62420</name>
</gene>
<protein>
    <submittedName>
        <fullName evidence="1">Uncharacterized protein</fullName>
    </submittedName>
</protein>
<evidence type="ECO:0000313" key="1">
    <source>
        <dbReference type="EMBL" id="KAI3731233.1"/>
    </source>
</evidence>
<sequence length="733" mass="83364">MAAMIINLGYKFHMKKKGGEEVCCLHRREQEKSKTPLLFKLQQASPKLLSSFPQSKLGFLTYKGFRFAGALADFPQVGADNYEAAIWHCLTSMPGIFIPARETNYSRSSDQMCRHEALVHLTQEEQAAAEESLSVYCKPVELYNILQRRAVRNPLFLQRCLHYKLQAKQKKRIQISVSISGATNDGLQTQTLFPLYVLLARPVSTTNVETQSTSVYLFKRARKLTVFGGAETSSSARAKFILPEMNKLSKEIRSGSLDVLLVSCADSTDSQKIDLTEDHMFSTSLNCVGYCLFGKIPMDLLHSSWEKSPTLSLGGRAEMMSTVIMQSCYMKLSSLDGEKCVSFHFPYNSEAVSILQQVPAVISAEEFGAKNMLPYDVYSYNDTPRPGIMRLRSGNVIFNYKYYNNMLQRTEVTEDFSCPFCLVKCANYKGLRFHLTSSHDLFHYEFWVTEDYQVVIVSMKTDVCSSEATPDSVDPKQQTFFYCHKSTRRRKPKNQTQNANHVHPLVLDSTMSTALSELIDNTNGVPESMELDACSPDASATCHSVAETDPVQSVPESNLAPPAMLQFAKTRKLSVERSDTRNRALLQKRQFFHSHRAQPMALEQVFAERDSEDEVDDDVADLEDRRMLDDFVDVSKDEKQMMHLWNSFVRKQRVLADGHIPWACEGFSKLHGQDLVQAPSLLWCWKLFMIKIWNHGLLDSRTLNNCNVILKQYQNQSQIQSQSQDIDPMKTDR</sequence>
<keyword evidence="2" id="KW-1185">Reference proteome</keyword>
<reference evidence="2" key="1">
    <citation type="journal article" date="2022" name="Mol. Ecol. Resour.">
        <title>The genomes of chicory, endive, great burdock and yacon provide insights into Asteraceae palaeo-polyploidization history and plant inulin production.</title>
        <authorList>
            <person name="Fan W."/>
            <person name="Wang S."/>
            <person name="Wang H."/>
            <person name="Wang A."/>
            <person name="Jiang F."/>
            <person name="Liu H."/>
            <person name="Zhao H."/>
            <person name="Xu D."/>
            <person name="Zhang Y."/>
        </authorList>
    </citation>
    <scope>NUCLEOTIDE SEQUENCE [LARGE SCALE GENOMIC DNA]</scope>
    <source>
        <strain evidence="2">cv. Yunnan</strain>
    </source>
</reference>
<organism evidence="1 2">
    <name type="scientific">Smallanthus sonchifolius</name>
    <dbReference type="NCBI Taxonomy" id="185202"/>
    <lineage>
        <taxon>Eukaryota</taxon>
        <taxon>Viridiplantae</taxon>
        <taxon>Streptophyta</taxon>
        <taxon>Embryophyta</taxon>
        <taxon>Tracheophyta</taxon>
        <taxon>Spermatophyta</taxon>
        <taxon>Magnoliopsida</taxon>
        <taxon>eudicotyledons</taxon>
        <taxon>Gunneridae</taxon>
        <taxon>Pentapetalae</taxon>
        <taxon>asterids</taxon>
        <taxon>campanulids</taxon>
        <taxon>Asterales</taxon>
        <taxon>Asteraceae</taxon>
        <taxon>Asteroideae</taxon>
        <taxon>Heliantheae alliance</taxon>
        <taxon>Millerieae</taxon>
        <taxon>Smallanthus</taxon>
    </lineage>
</organism>
<comment type="caution">
    <text evidence="1">The sequence shown here is derived from an EMBL/GenBank/DDBJ whole genome shotgun (WGS) entry which is preliminary data.</text>
</comment>
<dbReference type="EMBL" id="CM042038">
    <property type="protein sequence ID" value="KAI3731233.1"/>
    <property type="molecule type" value="Genomic_DNA"/>
</dbReference>
<reference evidence="1 2" key="2">
    <citation type="journal article" date="2022" name="Mol. Ecol. Resour.">
        <title>The genomes of chicory, endive, great burdock and yacon provide insights into Asteraceae paleo-polyploidization history and plant inulin production.</title>
        <authorList>
            <person name="Fan W."/>
            <person name="Wang S."/>
            <person name="Wang H."/>
            <person name="Wang A."/>
            <person name="Jiang F."/>
            <person name="Liu H."/>
            <person name="Zhao H."/>
            <person name="Xu D."/>
            <person name="Zhang Y."/>
        </authorList>
    </citation>
    <scope>NUCLEOTIDE SEQUENCE [LARGE SCALE GENOMIC DNA]</scope>
    <source>
        <strain evidence="2">cv. Yunnan</strain>
        <tissue evidence="1">Leaves</tissue>
    </source>
</reference>